<organism evidence="3 5">
    <name type="scientific">Frigoribacterium faeni</name>
    <dbReference type="NCBI Taxonomy" id="145483"/>
    <lineage>
        <taxon>Bacteria</taxon>
        <taxon>Bacillati</taxon>
        <taxon>Actinomycetota</taxon>
        <taxon>Actinomycetes</taxon>
        <taxon>Micrococcales</taxon>
        <taxon>Microbacteriaceae</taxon>
        <taxon>Frigoribacterium</taxon>
    </lineage>
</organism>
<proteinExistence type="predicted"/>
<gene>
    <name evidence="3" type="ORF">FB463_002340</name>
    <name evidence="2" type="ORF">FFA01_09750</name>
</gene>
<evidence type="ECO:0000313" key="5">
    <source>
        <dbReference type="Proteomes" id="UP000522688"/>
    </source>
</evidence>
<protein>
    <submittedName>
        <fullName evidence="3">Putative membrane protein</fullName>
    </submittedName>
</protein>
<sequence length="249" mass="26432">MSRILIAGESWITATTHTKGVDEFTAHSYTEGVAQLRAALQAGGHEVVHLPAHLVSTGFPETQEALSEYDVVVLSDIGVNSLQLAPDVFERSIPGRDRVQELAQWVTAGGALLMVGGYLSFSGWQGRAGYARTEIADVLPVDLLIGDDRVERPAGVVATVLDAEHPALGGAGTEWPALLGYNRVVVKEGAVELARLGDDPLVVVGEAGAGRTAVFTSDCSPHWAPPAFCDEWSGYAKVFQGIVAWLTSR</sequence>
<dbReference type="PANTHER" id="PTHR37947:SF1">
    <property type="entry name" value="BLL2462 PROTEIN"/>
    <property type="match status" value="1"/>
</dbReference>
<name>A0A7W3JJL5_9MICO</name>
<reference evidence="2 4" key="1">
    <citation type="submission" date="2019-07" db="EMBL/GenBank/DDBJ databases">
        <title>Whole genome shotgun sequence of Frigoribacterium faeni NBRC 103066.</title>
        <authorList>
            <person name="Hosoyama A."/>
            <person name="Uohara A."/>
            <person name="Ohji S."/>
            <person name="Ichikawa N."/>
        </authorList>
    </citation>
    <scope>NUCLEOTIDE SEQUENCE [LARGE SCALE GENOMIC DNA]</scope>
    <source>
        <strain evidence="2 4">NBRC 103066</strain>
    </source>
</reference>
<evidence type="ECO:0000313" key="2">
    <source>
        <dbReference type="EMBL" id="GEK82666.1"/>
    </source>
</evidence>
<dbReference type="Proteomes" id="UP000321154">
    <property type="component" value="Unassembled WGS sequence"/>
</dbReference>
<dbReference type="CDD" id="cd03143">
    <property type="entry name" value="A4_beta-galactosidase_middle_domain"/>
    <property type="match status" value="1"/>
</dbReference>
<dbReference type="EMBL" id="BJUV01000007">
    <property type="protein sequence ID" value="GEK82666.1"/>
    <property type="molecule type" value="Genomic_DNA"/>
</dbReference>
<dbReference type="RefSeq" id="WP_146853562.1">
    <property type="nucleotide sequence ID" value="NZ_BAAAHR010000006.1"/>
</dbReference>
<dbReference type="Gene3D" id="3.40.50.880">
    <property type="match status" value="1"/>
</dbReference>
<evidence type="ECO:0000313" key="3">
    <source>
        <dbReference type="EMBL" id="MBA8814074.1"/>
    </source>
</evidence>
<dbReference type="SUPFAM" id="SSF52317">
    <property type="entry name" value="Class I glutamine amidotransferase-like"/>
    <property type="match status" value="1"/>
</dbReference>
<dbReference type="InterPro" id="IPR029062">
    <property type="entry name" value="Class_I_gatase-like"/>
</dbReference>
<reference evidence="3 5" key="2">
    <citation type="submission" date="2020-07" db="EMBL/GenBank/DDBJ databases">
        <title>Sequencing the genomes of 1000 actinobacteria strains.</title>
        <authorList>
            <person name="Klenk H.-P."/>
        </authorList>
    </citation>
    <scope>NUCLEOTIDE SEQUENCE [LARGE SCALE GENOMIC DNA]</scope>
    <source>
        <strain evidence="3 5">DSM 10309</strain>
    </source>
</reference>
<feature type="domain" description="Putative glutamine amidotransferase" evidence="1">
    <location>
        <begin position="3"/>
        <end position="247"/>
    </location>
</feature>
<dbReference type="OrthoDB" id="9781333at2"/>
<dbReference type="Pfam" id="PF07090">
    <property type="entry name" value="GATase1_like"/>
    <property type="match status" value="1"/>
</dbReference>
<evidence type="ECO:0000259" key="1">
    <source>
        <dbReference type="Pfam" id="PF07090"/>
    </source>
</evidence>
<dbReference type="PANTHER" id="PTHR37947">
    <property type="entry name" value="BLL2462 PROTEIN"/>
    <property type="match status" value="1"/>
</dbReference>
<accession>A0A7W3JJL5</accession>
<dbReference type="EMBL" id="JACGWW010000003">
    <property type="protein sequence ID" value="MBA8814074.1"/>
    <property type="molecule type" value="Genomic_DNA"/>
</dbReference>
<comment type="caution">
    <text evidence="3">The sequence shown here is derived from an EMBL/GenBank/DDBJ whole genome shotgun (WGS) entry which is preliminary data.</text>
</comment>
<dbReference type="InterPro" id="IPR010768">
    <property type="entry name" value="GATase1-like"/>
</dbReference>
<dbReference type="Proteomes" id="UP000522688">
    <property type="component" value="Unassembled WGS sequence"/>
</dbReference>
<keyword evidence="4" id="KW-1185">Reference proteome</keyword>
<dbReference type="AlphaFoldDB" id="A0A7W3JJL5"/>
<evidence type="ECO:0000313" key="4">
    <source>
        <dbReference type="Proteomes" id="UP000321154"/>
    </source>
</evidence>